<accession>A0AAV5FJ68</accession>
<keyword evidence="2" id="KW-1185">Reference proteome</keyword>
<comment type="caution">
    <text evidence="1">The sequence shown here is derived from an EMBL/GenBank/DDBJ whole genome shotgun (WGS) entry which is preliminary data.</text>
</comment>
<dbReference type="EMBL" id="BQKI01000088">
    <property type="protein sequence ID" value="GJN35829.1"/>
    <property type="molecule type" value="Genomic_DNA"/>
</dbReference>
<organism evidence="1 2">
    <name type="scientific">Eleusine coracana subsp. coracana</name>
    <dbReference type="NCBI Taxonomy" id="191504"/>
    <lineage>
        <taxon>Eukaryota</taxon>
        <taxon>Viridiplantae</taxon>
        <taxon>Streptophyta</taxon>
        <taxon>Embryophyta</taxon>
        <taxon>Tracheophyta</taxon>
        <taxon>Spermatophyta</taxon>
        <taxon>Magnoliopsida</taxon>
        <taxon>Liliopsida</taxon>
        <taxon>Poales</taxon>
        <taxon>Poaceae</taxon>
        <taxon>PACMAD clade</taxon>
        <taxon>Chloridoideae</taxon>
        <taxon>Cynodonteae</taxon>
        <taxon>Eleusininae</taxon>
        <taxon>Eleusine</taxon>
    </lineage>
</organism>
<evidence type="ECO:0000313" key="1">
    <source>
        <dbReference type="EMBL" id="GJN35829.1"/>
    </source>
</evidence>
<evidence type="ECO:0000313" key="2">
    <source>
        <dbReference type="Proteomes" id="UP001054889"/>
    </source>
</evidence>
<reference evidence="1" key="1">
    <citation type="journal article" date="2018" name="DNA Res.">
        <title>Multiple hybrid de novo genome assembly of finger millet, an orphan allotetraploid crop.</title>
        <authorList>
            <person name="Hatakeyama M."/>
            <person name="Aluri S."/>
            <person name="Balachadran M.T."/>
            <person name="Sivarajan S.R."/>
            <person name="Patrignani A."/>
            <person name="Gruter S."/>
            <person name="Poveda L."/>
            <person name="Shimizu-Inatsugi R."/>
            <person name="Baeten J."/>
            <person name="Francoijs K.J."/>
            <person name="Nataraja K.N."/>
            <person name="Reddy Y.A.N."/>
            <person name="Phadnis S."/>
            <person name="Ravikumar R.L."/>
            <person name="Schlapbach R."/>
            <person name="Sreeman S.M."/>
            <person name="Shimizu K.K."/>
        </authorList>
    </citation>
    <scope>NUCLEOTIDE SEQUENCE</scope>
</reference>
<proteinExistence type="predicted"/>
<gene>
    <name evidence="1" type="primary">gb24639</name>
    <name evidence="1" type="ORF">PR202_gb24639</name>
</gene>
<dbReference type="AlphaFoldDB" id="A0AAV5FJ68"/>
<dbReference type="Proteomes" id="UP001054889">
    <property type="component" value="Unassembled WGS sequence"/>
</dbReference>
<protein>
    <submittedName>
        <fullName evidence="1">Uncharacterized protein</fullName>
    </submittedName>
</protein>
<reference evidence="1" key="2">
    <citation type="submission" date="2021-12" db="EMBL/GenBank/DDBJ databases">
        <title>Resequencing data analysis of finger millet.</title>
        <authorList>
            <person name="Hatakeyama M."/>
            <person name="Aluri S."/>
            <person name="Balachadran M.T."/>
            <person name="Sivarajan S.R."/>
            <person name="Poveda L."/>
            <person name="Shimizu-Inatsugi R."/>
            <person name="Schlapbach R."/>
            <person name="Sreeman S.M."/>
            <person name="Shimizu K.K."/>
        </authorList>
    </citation>
    <scope>NUCLEOTIDE SEQUENCE</scope>
</reference>
<sequence>MEGSTCESMLCDGTSPAIVDTRFASIIVMLKRFLHLKDALERMVISDKWAAYKEDDHRKGWIRESKDI</sequence>
<name>A0AAV5FJ68_ELECO</name>